<keyword evidence="4" id="KW-1185">Reference proteome</keyword>
<dbReference type="EMBL" id="AGNL01019004">
    <property type="protein sequence ID" value="EJK62260.1"/>
    <property type="molecule type" value="Genomic_DNA"/>
</dbReference>
<gene>
    <name evidence="3" type="ORF">THAOC_17134</name>
</gene>
<dbReference type="OrthoDB" id="7457040at2759"/>
<proteinExistence type="inferred from homology"/>
<dbReference type="PANTHER" id="PTHR42886:SF29">
    <property type="entry name" value="PUMMELIG, ISOFORM A"/>
    <property type="match status" value="1"/>
</dbReference>
<evidence type="ECO:0000313" key="3">
    <source>
        <dbReference type="EMBL" id="EJK62260.1"/>
    </source>
</evidence>
<dbReference type="AlphaFoldDB" id="K0SAI5"/>
<dbReference type="InterPro" id="IPR000073">
    <property type="entry name" value="AB_hydrolase_1"/>
</dbReference>
<dbReference type="InterPro" id="IPR029058">
    <property type="entry name" value="AB_hydrolase_fold"/>
</dbReference>
<feature type="domain" description="AB hydrolase-1" evidence="2">
    <location>
        <begin position="97"/>
        <end position="288"/>
    </location>
</feature>
<comment type="caution">
    <text evidence="3">The sequence shown here is derived from an EMBL/GenBank/DDBJ whole genome shotgun (WGS) entry which is preliminary data.</text>
</comment>
<dbReference type="GO" id="GO:0042171">
    <property type="term" value="F:lysophosphatidic acid acyltransferase activity"/>
    <property type="evidence" value="ECO:0007669"/>
    <property type="project" value="TreeGrafter"/>
</dbReference>
<evidence type="ECO:0000256" key="1">
    <source>
        <dbReference type="ARBA" id="ARBA00038097"/>
    </source>
</evidence>
<dbReference type="GO" id="GO:0055088">
    <property type="term" value="P:lipid homeostasis"/>
    <property type="evidence" value="ECO:0007669"/>
    <property type="project" value="TreeGrafter"/>
</dbReference>
<evidence type="ECO:0000259" key="2">
    <source>
        <dbReference type="Pfam" id="PF00561"/>
    </source>
</evidence>
<reference evidence="3 4" key="1">
    <citation type="journal article" date="2012" name="Genome Biol.">
        <title>Genome and low-iron response of an oceanic diatom adapted to chronic iron limitation.</title>
        <authorList>
            <person name="Lommer M."/>
            <person name="Specht M."/>
            <person name="Roy A.S."/>
            <person name="Kraemer L."/>
            <person name="Andreson R."/>
            <person name="Gutowska M.A."/>
            <person name="Wolf J."/>
            <person name="Bergner S.V."/>
            <person name="Schilhabel M.B."/>
            <person name="Klostermeier U.C."/>
            <person name="Beiko R.G."/>
            <person name="Rosenstiel P."/>
            <person name="Hippler M."/>
            <person name="Laroche J."/>
        </authorList>
    </citation>
    <scope>NUCLEOTIDE SEQUENCE [LARGE SCALE GENOMIC DNA]</scope>
    <source>
        <strain evidence="3 4">CCMP1005</strain>
    </source>
</reference>
<accession>K0SAI5</accession>
<sequence>MFFFSSPSTASRIEAFRAAEQQLLGYAKTRFGHRNQDPSRHEFELFDTPISKPEVIKKSSAKCQIHESSDTDEHSIHGVKVTNTQLGDGGEGGYPAPLVLLHGYANGSLYFYRNLMGLSQHFGRVYALDMMGWGLSSRPKFDLVTDEQKVAAAELFFVESLESWRKKHNLSKMTLAGHSMGGYMSVAYAERYPEHVECLILMSPVGVPVKRPEDDKRLKSLPFYLRGMVSTARYLFNSGITPGAFLRSLPLSRSKAMVDGYIENRLPAITCEDEREHLSEYLYQNSMMPSSGESCLSAVLEAGAFARIPLVNRIPNIKPGLEVHFIYGENDWMGYQGGLDTQRLCLKKPDDSPTVFVHGVRNASHLLMLDNYEELNAALIIAANGEHRLTRDTPRPIEFACNELVGYRSMHKSYRGAIGETHAAAFFRGGRFNIREQNEVDEEEKAEENLS</sequence>
<protein>
    <recommendedName>
        <fullName evidence="2">AB hydrolase-1 domain-containing protein</fullName>
    </recommendedName>
</protein>
<name>K0SAI5_THAOC</name>
<organism evidence="3 4">
    <name type="scientific">Thalassiosira oceanica</name>
    <name type="common">Marine diatom</name>
    <dbReference type="NCBI Taxonomy" id="159749"/>
    <lineage>
        <taxon>Eukaryota</taxon>
        <taxon>Sar</taxon>
        <taxon>Stramenopiles</taxon>
        <taxon>Ochrophyta</taxon>
        <taxon>Bacillariophyta</taxon>
        <taxon>Coscinodiscophyceae</taxon>
        <taxon>Thalassiosirophycidae</taxon>
        <taxon>Thalassiosirales</taxon>
        <taxon>Thalassiosiraceae</taxon>
        <taxon>Thalassiosira</taxon>
    </lineage>
</organism>
<dbReference type="eggNOG" id="KOG4409">
    <property type="taxonomic scope" value="Eukaryota"/>
</dbReference>
<dbReference type="GO" id="GO:0006654">
    <property type="term" value="P:phosphatidic acid biosynthetic process"/>
    <property type="evidence" value="ECO:0007669"/>
    <property type="project" value="TreeGrafter"/>
</dbReference>
<dbReference type="PRINTS" id="PR00111">
    <property type="entry name" value="ABHYDROLASE"/>
</dbReference>
<dbReference type="GO" id="GO:0052689">
    <property type="term" value="F:carboxylic ester hydrolase activity"/>
    <property type="evidence" value="ECO:0007669"/>
    <property type="project" value="TreeGrafter"/>
</dbReference>
<dbReference type="Gene3D" id="3.40.50.1820">
    <property type="entry name" value="alpha/beta hydrolase"/>
    <property type="match status" value="1"/>
</dbReference>
<evidence type="ECO:0000313" key="4">
    <source>
        <dbReference type="Proteomes" id="UP000266841"/>
    </source>
</evidence>
<dbReference type="Proteomes" id="UP000266841">
    <property type="component" value="Unassembled WGS sequence"/>
</dbReference>
<comment type="similarity">
    <text evidence="1">Belongs to the peptidase S33 family. ABHD4/ABHD5 subfamily.</text>
</comment>
<dbReference type="SUPFAM" id="SSF53474">
    <property type="entry name" value="alpha/beta-Hydrolases"/>
    <property type="match status" value="1"/>
</dbReference>
<dbReference type="PANTHER" id="PTHR42886">
    <property type="entry name" value="RE40534P-RELATED"/>
    <property type="match status" value="1"/>
</dbReference>
<dbReference type="OMA" id="ARDPIMD"/>
<dbReference type="Pfam" id="PF00561">
    <property type="entry name" value="Abhydrolase_1"/>
    <property type="match status" value="1"/>
</dbReference>